<accession>A0ABN2G2E5</accession>
<evidence type="ECO:0000313" key="1">
    <source>
        <dbReference type="EMBL" id="GAA1663632.1"/>
    </source>
</evidence>
<name>A0ABN2G2E5_9ACTN</name>
<dbReference type="Proteomes" id="UP001500064">
    <property type="component" value="Unassembled WGS sequence"/>
</dbReference>
<keyword evidence="2" id="KW-1185">Reference proteome</keyword>
<organism evidence="1 2">
    <name type="scientific">Nonomuraea maheshkhaliensis</name>
    <dbReference type="NCBI Taxonomy" id="419590"/>
    <lineage>
        <taxon>Bacteria</taxon>
        <taxon>Bacillati</taxon>
        <taxon>Actinomycetota</taxon>
        <taxon>Actinomycetes</taxon>
        <taxon>Streptosporangiales</taxon>
        <taxon>Streptosporangiaceae</taxon>
        <taxon>Nonomuraea</taxon>
    </lineage>
</organism>
<comment type="caution">
    <text evidence="1">The sequence shown here is derived from an EMBL/GenBank/DDBJ whole genome shotgun (WGS) entry which is preliminary data.</text>
</comment>
<evidence type="ECO:0000313" key="2">
    <source>
        <dbReference type="Proteomes" id="UP001500064"/>
    </source>
</evidence>
<gene>
    <name evidence="1" type="ORF">GCM10009733_071620</name>
</gene>
<protein>
    <submittedName>
        <fullName evidence="1">Uncharacterized protein</fullName>
    </submittedName>
</protein>
<sequence>MASFGGIPWSLRVGDPCHVAEITMVPAPPGGCEEVPATLSRPIEAHETVLVACQDAVAPRARELSSRSRTA</sequence>
<reference evidence="1 2" key="1">
    <citation type="journal article" date="2019" name="Int. J. Syst. Evol. Microbiol.">
        <title>The Global Catalogue of Microorganisms (GCM) 10K type strain sequencing project: providing services to taxonomists for standard genome sequencing and annotation.</title>
        <authorList>
            <consortium name="The Broad Institute Genomics Platform"/>
            <consortium name="The Broad Institute Genome Sequencing Center for Infectious Disease"/>
            <person name="Wu L."/>
            <person name="Ma J."/>
        </authorList>
    </citation>
    <scope>NUCLEOTIDE SEQUENCE [LARGE SCALE GENOMIC DNA]</scope>
    <source>
        <strain evidence="1 2">JCM 13929</strain>
    </source>
</reference>
<proteinExistence type="predicted"/>
<dbReference type="EMBL" id="BAAAMU010000069">
    <property type="protein sequence ID" value="GAA1663632.1"/>
    <property type="molecule type" value="Genomic_DNA"/>
</dbReference>